<dbReference type="InterPro" id="IPR036533">
    <property type="entry name" value="BAG_dom_sf"/>
</dbReference>
<dbReference type="SUPFAM" id="SSF63491">
    <property type="entry name" value="BAG domain"/>
    <property type="match status" value="1"/>
</dbReference>
<dbReference type="EMBL" id="CAJPEX010002870">
    <property type="protein sequence ID" value="CAG0921596.1"/>
    <property type="molecule type" value="Genomic_DNA"/>
</dbReference>
<dbReference type="Pfam" id="PF00240">
    <property type="entry name" value="ubiquitin"/>
    <property type="match status" value="1"/>
</dbReference>
<organism evidence="5">
    <name type="scientific">Notodromas monacha</name>
    <dbReference type="NCBI Taxonomy" id="399045"/>
    <lineage>
        <taxon>Eukaryota</taxon>
        <taxon>Metazoa</taxon>
        <taxon>Ecdysozoa</taxon>
        <taxon>Arthropoda</taxon>
        <taxon>Crustacea</taxon>
        <taxon>Oligostraca</taxon>
        <taxon>Ostracoda</taxon>
        <taxon>Podocopa</taxon>
        <taxon>Podocopida</taxon>
        <taxon>Cypridocopina</taxon>
        <taxon>Cypridoidea</taxon>
        <taxon>Cyprididae</taxon>
        <taxon>Notodromas</taxon>
    </lineage>
</organism>
<evidence type="ECO:0000256" key="1">
    <source>
        <dbReference type="ARBA" id="ARBA00022374"/>
    </source>
</evidence>
<dbReference type="Proteomes" id="UP000678499">
    <property type="component" value="Unassembled WGS sequence"/>
</dbReference>
<dbReference type="InterPro" id="IPR000626">
    <property type="entry name" value="Ubiquitin-like_dom"/>
</dbReference>
<dbReference type="GO" id="GO:0050821">
    <property type="term" value="P:protein stabilization"/>
    <property type="evidence" value="ECO:0007669"/>
    <property type="project" value="TreeGrafter"/>
</dbReference>
<dbReference type="GO" id="GO:0005829">
    <property type="term" value="C:cytosol"/>
    <property type="evidence" value="ECO:0007669"/>
    <property type="project" value="TreeGrafter"/>
</dbReference>
<dbReference type="GO" id="GO:0051087">
    <property type="term" value="F:protein-folding chaperone binding"/>
    <property type="evidence" value="ECO:0007669"/>
    <property type="project" value="InterPro"/>
</dbReference>
<dbReference type="EMBL" id="OA884907">
    <property type="protein sequence ID" value="CAD7281444.1"/>
    <property type="molecule type" value="Genomic_DNA"/>
</dbReference>
<evidence type="ECO:0000313" key="6">
    <source>
        <dbReference type="Proteomes" id="UP000678499"/>
    </source>
</evidence>
<evidence type="ECO:0000256" key="2">
    <source>
        <dbReference type="ARBA" id="ARBA00023186"/>
    </source>
</evidence>
<dbReference type="PROSITE" id="PS50053">
    <property type="entry name" value="UBIQUITIN_2"/>
    <property type="match status" value="1"/>
</dbReference>
<dbReference type="SUPFAM" id="SSF54236">
    <property type="entry name" value="Ubiquitin-like"/>
    <property type="match status" value="1"/>
</dbReference>
<gene>
    <name evidence="5" type="ORF">NMOB1V02_LOCUS9089</name>
</gene>
<protein>
    <recommendedName>
        <fullName evidence="1">BAG family molecular chaperone regulator 1</fullName>
    </recommendedName>
</protein>
<feature type="domain" description="BAG" evidence="4">
    <location>
        <begin position="137"/>
        <end position="181"/>
    </location>
</feature>
<evidence type="ECO:0000313" key="5">
    <source>
        <dbReference type="EMBL" id="CAD7281444.1"/>
    </source>
</evidence>
<dbReference type="PANTHER" id="PTHR12329:SF16">
    <property type="entry name" value="BAG FAMILY MOLECULAR CHAPERONE REGULATOR 1"/>
    <property type="match status" value="1"/>
</dbReference>
<dbReference type="Pfam" id="PF02179">
    <property type="entry name" value="BAG"/>
    <property type="match status" value="1"/>
</dbReference>
<dbReference type="InterPro" id="IPR003103">
    <property type="entry name" value="BAG_domain"/>
</dbReference>
<accession>A0A7R9BVU6</accession>
<keyword evidence="6" id="KW-1185">Reference proteome</keyword>
<dbReference type="Gene3D" id="1.20.58.120">
    <property type="entry name" value="BAG domain"/>
    <property type="match status" value="1"/>
</dbReference>
<dbReference type="OrthoDB" id="417450at2759"/>
<dbReference type="GO" id="GO:0005634">
    <property type="term" value="C:nucleus"/>
    <property type="evidence" value="ECO:0007669"/>
    <property type="project" value="TreeGrafter"/>
</dbReference>
<dbReference type="GO" id="GO:0000774">
    <property type="term" value="F:adenyl-nucleotide exchange factor activity"/>
    <property type="evidence" value="ECO:0007669"/>
    <property type="project" value="TreeGrafter"/>
</dbReference>
<name>A0A7R9BVU6_9CRUS</name>
<dbReference type="Gene3D" id="3.10.20.90">
    <property type="entry name" value="Phosphatidylinositol 3-kinase Catalytic Subunit, Chain A, domain 1"/>
    <property type="match status" value="1"/>
</dbReference>
<sequence length="193" mass="21747">METITIKVTSGPNRLNMLWPVDTTIASAKEDLSARTGIAVSEQKLIHRGKYLSDPSATLASCGVRDNDKLMVIRAKPDFENDPSYLEVVDLLNKCAPLFARLRDLEESINNFSSGYLPENLKTEALPKIKTNLRGVNEGFMKVLEKLDALRFTEDQKEAKLKRKDVVVRIQTVMDKVDGLLKQVDEDIRSLKK</sequence>
<dbReference type="PANTHER" id="PTHR12329">
    <property type="entry name" value="BCL2-ASSOCIATED ATHANOGENE"/>
    <property type="match status" value="1"/>
</dbReference>
<dbReference type="AlphaFoldDB" id="A0A7R9BVU6"/>
<dbReference type="InterPro" id="IPR039773">
    <property type="entry name" value="BAG_chaperone_regulator"/>
</dbReference>
<feature type="domain" description="Ubiquitin-like" evidence="3">
    <location>
        <begin position="2"/>
        <end position="73"/>
    </location>
</feature>
<proteinExistence type="predicted"/>
<keyword evidence="2" id="KW-0143">Chaperone</keyword>
<dbReference type="SMART" id="SM00213">
    <property type="entry name" value="UBQ"/>
    <property type="match status" value="1"/>
</dbReference>
<reference evidence="5" key="1">
    <citation type="submission" date="2020-11" db="EMBL/GenBank/DDBJ databases">
        <authorList>
            <person name="Tran Van P."/>
        </authorList>
    </citation>
    <scope>NUCLEOTIDE SEQUENCE</scope>
</reference>
<dbReference type="GO" id="GO:0016020">
    <property type="term" value="C:membrane"/>
    <property type="evidence" value="ECO:0007669"/>
    <property type="project" value="TreeGrafter"/>
</dbReference>
<evidence type="ECO:0000259" key="3">
    <source>
        <dbReference type="PROSITE" id="PS50053"/>
    </source>
</evidence>
<dbReference type="PROSITE" id="PS51035">
    <property type="entry name" value="BAG"/>
    <property type="match status" value="1"/>
</dbReference>
<evidence type="ECO:0000259" key="4">
    <source>
        <dbReference type="PROSITE" id="PS51035"/>
    </source>
</evidence>
<dbReference type="InterPro" id="IPR029071">
    <property type="entry name" value="Ubiquitin-like_domsf"/>
</dbReference>